<dbReference type="InterPro" id="IPR002893">
    <property type="entry name" value="Znf_MYND"/>
</dbReference>
<evidence type="ECO:0000313" key="8">
    <source>
        <dbReference type="Proteomes" id="UP000076532"/>
    </source>
</evidence>
<dbReference type="SUPFAM" id="SSF144232">
    <property type="entry name" value="HIT/MYND zinc finger-like"/>
    <property type="match status" value="1"/>
</dbReference>
<dbReference type="AlphaFoldDB" id="A0A166GBW2"/>
<keyword evidence="3" id="KW-0862">Zinc</keyword>
<evidence type="ECO:0000313" key="6">
    <source>
        <dbReference type="EMBL" id="KZP09733.1"/>
    </source>
</evidence>
<sequence>MDQHERNDTPYKVLREAILSHPAFISTMVDSLSLLVQVKTTPPVAESETFRDLLRYPLASIYRHCQIRGYRSVVHLMGTTIISIIARLAQTHGSDANVVQTCNHLLGAVIGRFSIHRPILLAASENLRATDSPYKMPRGIIGHRLHSLILRVQSWKQILEAQPPHALDCGNSQCTETDSGHNFRRCSGCKLVQYCSAACQRTHWLEQHKILCSEMCSSKRSGQQ</sequence>
<evidence type="ECO:0000256" key="1">
    <source>
        <dbReference type="ARBA" id="ARBA00022723"/>
    </source>
</evidence>
<gene>
    <name evidence="6" type="ORF">FIBSPDRAFT_230674</name>
    <name evidence="7" type="ORF">FIBSPDRAFT_23247</name>
</gene>
<dbReference type="EMBL" id="KV417693">
    <property type="protein sequence ID" value="KZP09733.1"/>
    <property type="molecule type" value="Genomic_DNA"/>
</dbReference>
<proteinExistence type="predicted"/>
<name>A0A166GBW2_9AGAM</name>
<keyword evidence="2 4" id="KW-0863">Zinc-finger</keyword>
<evidence type="ECO:0000256" key="2">
    <source>
        <dbReference type="ARBA" id="ARBA00022771"/>
    </source>
</evidence>
<reference evidence="7 8" key="1">
    <citation type="journal article" date="2016" name="Mol. Biol. Evol.">
        <title>Comparative Genomics of Early-Diverging Mushroom-Forming Fungi Provides Insights into the Origins of Lignocellulose Decay Capabilities.</title>
        <authorList>
            <person name="Nagy L.G."/>
            <person name="Riley R."/>
            <person name="Tritt A."/>
            <person name="Adam C."/>
            <person name="Daum C."/>
            <person name="Floudas D."/>
            <person name="Sun H."/>
            <person name="Yadav J.S."/>
            <person name="Pangilinan J."/>
            <person name="Larsson K.H."/>
            <person name="Matsuura K."/>
            <person name="Barry K."/>
            <person name="Labutti K."/>
            <person name="Kuo R."/>
            <person name="Ohm R.A."/>
            <person name="Bhattacharya S.S."/>
            <person name="Shirouzu T."/>
            <person name="Yoshinaga Y."/>
            <person name="Martin F.M."/>
            <person name="Grigoriev I.V."/>
            <person name="Hibbett D.S."/>
        </authorList>
    </citation>
    <scope>NUCLEOTIDE SEQUENCE [LARGE SCALE GENOMIC DNA]</scope>
    <source>
        <strain evidence="7 8">CBS 109695</strain>
    </source>
</reference>
<dbReference type="OrthoDB" id="2900813at2759"/>
<dbReference type="Proteomes" id="UP000076532">
    <property type="component" value="Unassembled WGS sequence"/>
</dbReference>
<evidence type="ECO:0000259" key="5">
    <source>
        <dbReference type="PROSITE" id="PS50865"/>
    </source>
</evidence>
<evidence type="ECO:0000313" key="7">
    <source>
        <dbReference type="EMBL" id="KZP17680.1"/>
    </source>
</evidence>
<accession>A0A166GBW2</accession>
<protein>
    <recommendedName>
        <fullName evidence="5">MYND-type domain-containing protein</fullName>
    </recommendedName>
</protein>
<dbReference type="GO" id="GO:0008270">
    <property type="term" value="F:zinc ion binding"/>
    <property type="evidence" value="ECO:0007669"/>
    <property type="project" value="UniProtKB-KW"/>
</dbReference>
<dbReference type="EMBL" id="KV417580">
    <property type="protein sequence ID" value="KZP17680.1"/>
    <property type="molecule type" value="Genomic_DNA"/>
</dbReference>
<evidence type="ECO:0000256" key="4">
    <source>
        <dbReference type="PROSITE-ProRule" id="PRU00134"/>
    </source>
</evidence>
<keyword evidence="8" id="KW-1185">Reference proteome</keyword>
<dbReference type="Gene3D" id="6.10.140.2220">
    <property type="match status" value="1"/>
</dbReference>
<keyword evidence="1" id="KW-0479">Metal-binding</keyword>
<dbReference type="PROSITE" id="PS50865">
    <property type="entry name" value="ZF_MYND_2"/>
    <property type="match status" value="1"/>
</dbReference>
<organism evidence="7 8">
    <name type="scientific">Athelia psychrophila</name>
    <dbReference type="NCBI Taxonomy" id="1759441"/>
    <lineage>
        <taxon>Eukaryota</taxon>
        <taxon>Fungi</taxon>
        <taxon>Dikarya</taxon>
        <taxon>Basidiomycota</taxon>
        <taxon>Agaricomycotina</taxon>
        <taxon>Agaricomycetes</taxon>
        <taxon>Agaricomycetidae</taxon>
        <taxon>Atheliales</taxon>
        <taxon>Atheliaceae</taxon>
        <taxon>Athelia</taxon>
    </lineage>
</organism>
<feature type="domain" description="MYND-type" evidence="5">
    <location>
        <begin position="166"/>
        <end position="212"/>
    </location>
</feature>
<evidence type="ECO:0000256" key="3">
    <source>
        <dbReference type="ARBA" id="ARBA00022833"/>
    </source>
</evidence>
<dbReference type="Pfam" id="PF01753">
    <property type="entry name" value="zf-MYND"/>
    <property type="match status" value="1"/>
</dbReference>